<keyword evidence="5" id="KW-1185">Reference proteome</keyword>
<dbReference type="InterPro" id="IPR047650">
    <property type="entry name" value="Transpos_IS110"/>
</dbReference>
<dbReference type="PANTHER" id="PTHR33055">
    <property type="entry name" value="TRANSPOSASE FOR INSERTION SEQUENCE ELEMENT IS1111A"/>
    <property type="match status" value="1"/>
</dbReference>
<feature type="coiled-coil region" evidence="1">
    <location>
        <begin position="249"/>
        <end position="276"/>
    </location>
</feature>
<evidence type="ECO:0000256" key="1">
    <source>
        <dbReference type="SAM" id="Coils"/>
    </source>
</evidence>
<keyword evidence="1" id="KW-0175">Coiled coil</keyword>
<dbReference type="Pfam" id="PF02371">
    <property type="entry name" value="Transposase_20"/>
    <property type="match status" value="1"/>
</dbReference>
<dbReference type="NCBIfam" id="NF033542">
    <property type="entry name" value="transpos_IS110"/>
    <property type="match status" value="1"/>
</dbReference>
<dbReference type="Pfam" id="PF01548">
    <property type="entry name" value="DEDD_Tnp_IS110"/>
    <property type="match status" value="1"/>
</dbReference>
<dbReference type="InterPro" id="IPR002525">
    <property type="entry name" value="Transp_IS110-like_N"/>
</dbReference>
<dbReference type="Proteomes" id="UP001164761">
    <property type="component" value="Chromosome"/>
</dbReference>
<evidence type="ECO:0000259" key="3">
    <source>
        <dbReference type="Pfam" id="PF02371"/>
    </source>
</evidence>
<accession>A0ABY6ZCT2</accession>
<dbReference type="RefSeq" id="WP_268004563.1">
    <property type="nucleotide sequence ID" value="NZ_BSUT01000001.1"/>
</dbReference>
<dbReference type="PANTHER" id="PTHR33055:SF13">
    <property type="entry name" value="TRANSPOSASE"/>
    <property type="match status" value="1"/>
</dbReference>
<organism evidence="4 5">
    <name type="scientific">Alicyclobacillus fastidiosus</name>
    <dbReference type="NCBI Taxonomy" id="392011"/>
    <lineage>
        <taxon>Bacteria</taxon>
        <taxon>Bacillati</taxon>
        <taxon>Bacillota</taxon>
        <taxon>Bacilli</taxon>
        <taxon>Bacillales</taxon>
        <taxon>Alicyclobacillaceae</taxon>
        <taxon>Alicyclobacillus</taxon>
    </lineage>
</organism>
<name>A0ABY6ZCT2_9BACL</name>
<dbReference type="InterPro" id="IPR003346">
    <property type="entry name" value="Transposase_20"/>
</dbReference>
<evidence type="ECO:0000313" key="4">
    <source>
        <dbReference type="EMBL" id="WAH40666.1"/>
    </source>
</evidence>
<gene>
    <name evidence="4" type="ORF">NZD89_20520</name>
</gene>
<sequence length="403" mass="46117">MNPVIGLDVAKGESIAQAFLDKGTPHGKQFTVVHTHDGLEDFHQVLREVEAKSGLQPTIILEATGHYHAPIIRFLDDQNYVYIMVNPLIAYSAKKSSLRKVKTDAVDAYSLCELFYKEDFEPFKKRGLQLLNLRSLTRQHAAITRLSVQTKLQFQAVLDQVFPEYKGVFGDLYSKVSLRTLLEFPTADSVLNVTEAKLTKRVSELCKSRSERWSREKAREIIAAATRNPFRNVLLEGYLLSLKMYIQMILQYQEHLSHLEKTIDALAEEIEEYKIIQSIPGVGEKIAATIISEIGEIDRFNHPKKLVAFAGIDPSVHSSGKFTATINRITKRGSSRLRHTLYCAVECGLRKTRNKRLKTFYDKKRAEGKPYKQAVIACVNKLIHWIYVLLKRKELFVERKHDL</sequence>
<evidence type="ECO:0000259" key="2">
    <source>
        <dbReference type="Pfam" id="PF01548"/>
    </source>
</evidence>
<proteinExistence type="predicted"/>
<dbReference type="EMBL" id="CP104067">
    <property type="protein sequence ID" value="WAH40666.1"/>
    <property type="molecule type" value="Genomic_DNA"/>
</dbReference>
<protein>
    <submittedName>
        <fullName evidence="4">IS110 family transposase</fullName>
    </submittedName>
</protein>
<feature type="domain" description="Transposase IS110-like N-terminal" evidence="2">
    <location>
        <begin position="5"/>
        <end position="163"/>
    </location>
</feature>
<feature type="domain" description="Transposase IS116/IS110/IS902 C-terminal" evidence="3">
    <location>
        <begin position="274"/>
        <end position="361"/>
    </location>
</feature>
<evidence type="ECO:0000313" key="5">
    <source>
        <dbReference type="Proteomes" id="UP001164761"/>
    </source>
</evidence>
<reference evidence="4" key="1">
    <citation type="submission" date="2022-08" db="EMBL/GenBank/DDBJ databases">
        <title>Alicyclobacillus fastidiosus DSM 17978, complete genome.</title>
        <authorList>
            <person name="Wang Q."/>
            <person name="Cai R."/>
            <person name="Wang Z."/>
        </authorList>
    </citation>
    <scope>NUCLEOTIDE SEQUENCE</scope>
    <source>
        <strain evidence="4">DSM 17978</strain>
    </source>
</reference>